<keyword evidence="14" id="KW-1064">Adaptive immunity</keyword>
<dbReference type="FunFam" id="1.10.390.10:FF:000007">
    <property type="entry name" value="Aminopeptidase"/>
    <property type="match status" value="1"/>
</dbReference>
<evidence type="ECO:0000313" key="28">
    <source>
        <dbReference type="EMBL" id="KAL2092099.1"/>
    </source>
</evidence>
<keyword evidence="16" id="KW-1015">Disulfide bond</keyword>
<dbReference type="InterPro" id="IPR014782">
    <property type="entry name" value="Peptidase_M1_dom"/>
</dbReference>
<feature type="binding site" evidence="21">
    <location>
        <position position="345"/>
    </location>
    <ligand>
        <name>Zn(2+)</name>
        <dbReference type="ChEBI" id="CHEBI:29105"/>
        <note>catalytic</note>
    </ligand>
</feature>
<feature type="binding site" evidence="21">
    <location>
        <position position="349"/>
    </location>
    <ligand>
        <name>Zn(2+)</name>
        <dbReference type="ChEBI" id="CHEBI:29105"/>
        <note>catalytic</note>
    </ligand>
</feature>
<dbReference type="FunFam" id="2.60.40.1730:FF:000046">
    <property type="entry name" value="Endoplasmic reticulum aminopeptidase 2"/>
    <property type="match status" value="1"/>
</dbReference>
<evidence type="ECO:0000256" key="14">
    <source>
        <dbReference type="ARBA" id="ARBA00023130"/>
    </source>
</evidence>
<evidence type="ECO:0000256" key="4">
    <source>
        <dbReference type="ARBA" id="ARBA00022670"/>
    </source>
</evidence>
<protein>
    <recommendedName>
        <fullName evidence="23">Aminopeptidase</fullName>
        <ecNumber evidence="23">3.4.11.-</ecNumber>
    </recommendedName>
</protein>
<evidence type="ECO:0000256" key="9">
    <source>
        <dbReference type="ARBA" id="ARBA00022833"/>
    </source>
</evidence>
<keyword evidence="7 23" id="KW-0378">Hydrolase</keyword>
<keyword evidence="17" id="KW-0325">Glycoprotein</keyword>
<keyword evidence="10" id="KW-0391">Immunity</keyword>
<sequence>MFLLVLALLPLVAFGTGQASDSTARADESARTATNGLPFPWSKVRLPNYIVPVHYHLLIHPNLTTLRFAGSAKIEIDVKNNTNWVVLHSKGLDITEATILDESEAHLSDRVLPVLEYPPHEQIAIFSPKILNSGEKYFLYLQFAAPLGSGYHGLYRGTYKTKAGQTRVLASTHFEPTSARMAFPCFDEPSFKANYSIRIRRQAPYISLSNMPIEQTVELANGLLEDRFDTSVQMSSYLVAFIVCDFKMVTGTTSSGVEVSIYAVPDKWHQTHYALEAALKILEFYEKYFNIYYPLPKLDLIAIPDFQSGAMENWGLNTYRETALLLDPTTSSASDQLWVTMVIGHELAHQWFGNLVTMEWWNDIWLNEGFARYMEFVSVDATYPELRVEDYLLGTCFAAIGRDSLNSSRPISCTADNPTQIKEMFDTVSYDKGACILHMLRHFLTDEVFQSGIVRYLRKFRYKNAKNEDLWDSLANTCSEDEFTSGEYCYTGNQATKNAYRYTGEHMDLKAIMNTWTLQRGIPLVKVRQQGSKLFLTQERFVKTTHPSDPLWASLQKGFLWHIPLTYKTSHSQSDMRHLLDTQSGVLDLDENVDWVKFNSDMNGYYIVHYEGDGWERLSAVLRNNFTALTHKDRANLIHNAFQLVTAGQLSLNTALNLITYLQSETHNVPLIQGLGYLETFYRMVEKRGLSDVTQNVKDFILQFFQGVIDRQTWSDRGSISDRRLRSEVLSLACDLGYPPCLKTAKQFFSDWRTSNGTVSLPGDVTETVFSIGAQEPEGWDFLLGRYTTCMSEAQKEKILSALATSQDPTKLIRLLYLGMEGQIIKNMELPSLIYGVARNPKGTVLAWNFVKNNWDKLVEKFQLGSSSIRSIIIGTTAQFSSKEELNDIKDFFESIKDQSSQLRVTQVALENVEKNIMWLEKNLEALRTWLIKTLTLLQKK</sequence>
<comment type="subunit">
    <text evidence="19">Heterodimer with ERAP1.</text>
</comment>
<feature type="site" description="Transition state stabilizer" evidence="22">
    <location>
        <position position="430"/>
    </location>
</feature>
<dbReference type="SUPFAM" id="SSF55486">
    <property type="entry name" value="Metalloproteases ('zincins'), catalytic domain"/>
    <property type="match status" value="1"/>
</dbReference>
<dbReference type="InterPro" id="IPR042097">
    <property type="entry name" value="Aminopeptidase_N-like_N_sf"/>
</dbReference>
<feature type="domain" description="ERAP1-like C-terminal" evidence="26">
    <location>
        <begin position="595"/>
        <end position="914"/>
    </location>
</feature>
<evidence type="ECO:0000256" key="22">
    <source>
        <dbReference type="PIRSR" id="PIRSR634016-4"/>
    </source>
</evidence>
<dbReference type="InterPro" id="IPR050344">
    <property type="entry name" value="Peptidase_M1_aminopeptidases"/>
</dbReference>
<evidence type="ECO:0000256" key="13">
    <source>
        <dbReference type="ARBA" id="ARBA00023049"/>
    </source>
</evidence>
<comment type="subcellular location">
    <subcellularLocation>
        <location evidence="1">Endoplasmic reticulum membrane</location>
        <topology evidence="1">Single-pass type II membrane protein</topology>
    </subcellularLocation>
</comment>
<evidence type="ECO:0000256" key="21">
    <source>
        <dbReference type="PIRSR" id="PIRSR634016-3"/>
    </source>
</evidence>
<dbReference type="GO" id="GO:0008237">
    <property type="term" value="F:metallopeptidase activity"/>
    <property type="evidence" value="ECO:0007669"/>
    <property type="project" value="UniProtKB-KW"/>
</dbReference>
<comment type="function">
    <text evidence="18">Aminopeptidase that plays a central role in peptide trimming, a step required for the generation of most HLA class I-binding peptides. Peptide trimming is essential to customize longer precursor peptides to fit them to the correct length required for presentation on MHC class I molecules. Preferentially hydrolyzes the basic residues Arg and Lys.</text>
</comment>
<evidence type="ECO:0000256" key="24">
    <source>
        <dbReference type="SAM" id="SignalP"/>
    </source>
</evidence>
<dbReference type="Pfam" id="PF17900">
    <property type="entry name" value="Peptidase_M1_N"/>
    <property type="match status" value="1"/>
</dbReference>
<dbReference type="InterPro" id="IPR027268">
    <property type="entry name" value="Peptidase_M4/M1_CTD_sf"/>
</dbReference>
<dbReference type="Gene3D" id="1.10.390.10">
    <property type="entry name" value="Neutral Protease Domain 2"/>
    <property type="match status" value="1"/>
</dbReference>
<keyword evidence="12" id="KW-1133">Transmembrane helix</keyword>
<keyword evidence="3 23" id="KW-0031">Aminopeptidase</keyword>
<dbReference type="SUPFAM" id="SSF63737">
    <property type="entry name" value="Leukotriene A4 hydrolase N-terminal domain"/>
    <property type="match status" value="1"/>
</dbReference>
<dbReference type="InterPro" id="IPR045357">
    <property type="entry name" value="Aminopeptidase_N-like_N"/>
</dbReference>
<evidence type="ECO:0000256" key="19">
    <source>
        <dbReference type="ARBA" id="ARBA00063803"/>
    </source>
</evidence>
<evidence type="ECO:0000256" key="18">
    <source>
        <dbReference type="ARBA" id="ARBA00057301"/>
    </source>
</evidence>
<dbReference type="Gene3D" id="2.60.40.1730">
    <property type="entry name" value="tricorn interacting facor f3 domain"/>
    <property type="match status" value="1"/>
</dbReference>
<keyword evidence="8" id="KW-0256">Endoplasmic reticulum</keyword>
<dbReference type="InterPro" id="IPR034016">
    <property type="entry name" value="M1_APN-typ"/>
</dbReference>
<reference evidence="28 29" key="1">
    <citation type="submission" date="2024-09" db="EMBL/GenBank/DDBJ databases">
        <title>A chromosome-level genome assembly of Gray's grenadier anchovy, Coilia grayii.</title>
        <authorList>
            <person name="Fu Z."/>
        </authorList>
    </citation>
    <scope>NUCLEOTIDE SEQUENCE [LARGE SCALE GENOMIC DNA]</scope>
    <source>
        <strain evidence="28">G4</strain>
        <tissue evidence="28">Muscle</tissue>
    </source>
</reference>
<evidence type="ECO:0000256" key="17">
    <source>
        <dbReference type="ARBA" id="ARBA00023180"/>
    </source>
</evidence>
<feature type="active site" description="Proton acceptor" evidence="20">
    <location>
        <position position="346"/>
    </location>
</feature>
<dbReference type="EMBL" id="JBHFQA010000010">
    <property type="protein sequence ID" value="KAL2092099.1"/>
    <property type="molecule type" value="Genomic_DNA"/>
</dbReference>
<keyword evidence="13 23" id="KW-0482">Metalloprotease</keyword>
<proteinExistence type="inferred from homology"/>
<dbReference type="AlphaFoldDB" id="A0ABD1JZ04"/>
<feature type="binding site" evidence="21">
    <location>
        <position position="368"/>
    </location>
    <ligand>
        <name>Zn(2+)</name>
        <dbReference type="ChEBI" id="CHEBI:29105"/>
        <note>catalytic</note>
    </ligand>
</feature>
<evidence type="ECO:0000256" key="10">
    <source>
        <dbReference type="ARBA" id="ARBA00022859"/>
    </source>
</evidence>
<dbReference type="EC" id="3.4.11.-" evidence="23"/>
<comment type="cofactor">
    <cofactor evidence="21 23">
        <name>Zn(2+)</name>
        <dbReference type="ChEBI" id="CHEBI:29105"/>
    </cofactor>
    <text evidence="21 23">Binds 1 zinc ion per subunit.</text>
</comment>
<dbReference type="Proteomes" id="UP001591681">
    <property type="component" value="Unassembled WGS sequence"/>
</dbReference>
<evidence type="ECO:0000256" key="1">
    <source>
        <dbReference type="ARBA" id="ARBA00004648"/>
    </source>
</evidence>
<evidence type="ECO:0000256" key="6">
    <source>
        <dbReference type="ARBA" id="ARBA00022723"/>
    </source>
</evidence>
<evidence type="ECO:0000256" key="3">
    <source>
        <dbReference type="ARBA" id="ARBA00022438"/>
    </source>
</evidence>
<dbReference type="GO" id="GO:0005789">
    <property type="term" value="C:endoplasmic reticulum membrane"/>
    <property type="evidence" value="ECO:0007669"/>
    <property type="project" value="UniProtKB-SubCell"/>
</dbReference>
<keyword evidence="9 21" id="KW-0862">Zinc</keyword>
<keyword evidence="5" id="KW-0812">Transmembrane</keyword>
<feature type="domain" description="Peptidase M1 membrane alanine aminopeptidase" evidence="25">
    <location>
        <begin position="273"/>
        <end position="478"/>
    </location>
</feature>
<dbReference type="FunFam" id="2.60.40.1910:FF:000001">
    <property type="entry name" value="Leucyl-cystinyl aminopeptidase"/>
    <property type="match status" value="1"/>
</dbReference>
<evidence type="ECO:0000256" key="20">
    <source>
        <dbReference type="PIRSR" id="PIRSR634016-1"/>
    </source>
</evidence>
<keyword evidence="11" id="KW-0735">Signal-anchor</keyword>
<dbReference type="Pfam" id="PF01433">
    <property type="entry name" value="Peptidase_M1"/>
    <property type="match status" value="1"/>
</dbReference>
<dbReference type="PANTHER" id="PTHR11533:SF239">
    <property type="entry name" value="ENDOPLASMIC RETICULUM AMINOPEPTIDASE 2"/>
    <property type="match status" value="1"/>
</dbReference>
<organism evidence="28 29">
    <name type="scientific">Coilia grayii</name>
    <name type="common">Gray's grenadier anchovy</name>
    <dbReference type="NCBI Taxonomy" id="363190"/>
    <lineage>
        <taxon>Eukaryota</taxon>
        <taxon>Metazoa</taxon>
        <taxon>Chordata</taxon>
        <taxon>Craniata</taxon>
        <taxon>Vertebrata</taxon>
        <taxon>Euteleostomi</taxon>
        <taxon>Actinopterygii</taxon>
        <taxon>Neopterygii</taxon>
        <taxon>Teleostei</taxon>
        <taxon>Clupei</taxon>
        <taxon>Clupeiformes</taxon>
        <taxon>Clupeoidei</taxon>
        <taxon>Engraulidae</taxon>
        <taxon>Coilinae</taxon>
        <taxon>Coilia</taxon>
    </lineage>
</organism>
<evidence type="ECO:0000256" key="23">
    <source>
        <dbReference type="RuleBase" id="RU364040"/>
    </source>
</evidence>
<evidence type="ECO:0000256" key="5">
    <source>
        <dbReference type="ARBA" id="ARBA00022692"/>
    </source>
</evidence>
<evidence type="ECO:0000256" key="11">
    <source>
        <dbReference type="ARBA" id="ARBA00022968"/>
    </source>
</evidence>
<evidence type="ECO:0000256" key="12">
    <source>
        <dbReference type="ARBA" id="ARBA00022989"/>
    </source>
</evidence>
<keyword evidence="4 23" id="KW-0645">Protease</keyword>
<dbReference type="GO" id="GO:0006508">
    <property type="term" value="P:proteolysis"/>
    <property type="evidence" value="ECO:0007669"/>
    <property type="project" value="UniProtKB-KW"/>
</dbReference>
<dbReference type="Gene3D" id="2.60.40.1910">
    <property type="match status" value="1"/>
</dbReference>
<dbReference type="GO" id="GO:0002250">
    <property type="term" value="P:adaptive immune response"/>
    <property type="evidence" value="ECO:0007669"/>
    <property type="project" value="UniProtKB-KW"/>
</dbReference>
<dbReference type="FunFam" id="1.25.50.20:FF:000003">
    <property type="entry name" value="Leucyl-cystinyl aminopeptidase"/>
    <property type="match status" value="1"/>
</dbReference>
<feature type="signal peptide" evidence="24">
    <location>
        <begin position="1"/>
        <end position="19"/>
    </location>
</feature>
<evidence type="ECO:0000256" key="15">
    <source>
        <dbReference type="ARBA" id="ARBA00023136"/>
    </source>
</evidence>
<feature type="domain" description="Aminopeptidase N-like N-terminal" evidence="27">
    <location>
        <begin position="51"/>
        <end position="238"/>
    </location>
</feature>
<evidence type="ECO:0000256" key="8">
    <source>
        <dbReference type="ARBA" id="ARBA00022824"/>
    </source>
</evidence>
<dbReference type="GO" id="GO:0008270">
    <property type="term" value="F:zinc ion binding"/>
    <property type="evidence" value="ECO:0007669"/>
    <property type="project" value="UniProtKB-UniRule"/>
</dbReference>
<dbReference type="InterPro" id="IPR001930">
    <property type="entry name" value="Peptidase_M1"/>
</dbReference>
<evidence type="ECO:0000259" key="27">
    <source>
        <dbReference type="Pfam" id="PF17900"/>
    </source>
</evidence>
<gene>
    <name evidence="28" type="ORF">ACEWY4_011897</name>
</gene>
<dbReference type="GO" id="GO:0004177">
    <property type="term" value="F:aminopeptidase activity"/>
    <property type="evidence" value="ECO:0007669"/>
    <property type="project" value="UniProtKB-KW"/>
</dbReference>
<evidence type="ECO:0000259" key="26">
    <source>
        <dbReference type="Pfam" id="PF11838"/>
    </source>
</evidence>
<accession>A0ABD1JZ04</accession>
<comment type="similarity">
    <text evidence="2 23">Belongs to the peptidase M1 family.</text>
</comment>
<evidence type="ECO:0000259" key="25">
    <source>
        <dbReference type="Pfam" id="PF01433"/>
    </source>
</evidence>
<dbReference type="PANTHER" id="PTHR11533">
    <property type="entry name" value="PROTEASE M1 ZINC METALLOPROTEASE"/>
    <property type="match status" value="1"/>
</dbReference>
<keyword evidence="6 21" id="KW-0479">Metal-binding</keyword>
<evidence type="ECO:0000313" key="29">
    <source>
        <dbReference type="Proteomes" id="UP001591681"/>
    </source>
</evidence>
<comment type="caution">
    <text evidence="28">The sequence shown here is derived from an EMBL/GenBank/DDBJ whole genome shotgun (WGS) entry which is preliminary data.</text>
</comment>
<keyword evidence="24" id="KW-0732">Signal</keyword>
<name>A0ABD1JZ04_9TELE</name>
<keyword evidence="29" id="KW-1185">Reference proteome</keyword>
<feature type="chain" id="PRO_5044835003" description="Aminopeptidase" evidence="24">
    <location>
        <begin position="20"/>
        <end position="941"/>
    </location>
</feature>
<dbReference type="Pfam" id="PF11838">
    <property type="entry name" value="ERAP1_C"/>
    <property type="match status" value="1"/>
</dbReference>
<evidence type="ECO:0000256" key="7">
    <source>
        <dbReference type="ARBA" id="ARBA00022801"/>
    </source>
</evidence>
<dbReference type="CDD" id="cd09601">
    <property type="entry name" value="M1_APN-Q_like"/>
    <property type="match status" value="1"/>
</dbReference>
<dbReference type="InterPro" id="IPR024571">
    <property type="entry name" value="ERAP1-like_C_dom"/>
</dbReference>
<evidence type="ECO:0000256" key="2">
    <source>
        <dbReference type="ARBA" id="ARBA00010136"/>
    </source>
</evidence>
<dbReference type="Gene3D" id="1.25.50.20">
    <property type="match status" value="1"/>
</dbReference>
<dbReference type="PRINTS" id="PR00756">
    <property type="entry name" value="ALADIPTASE"/>
</dbReference>
<keyword evidence="15" id="KW-0472">Membrane</keyword>
<evidence type="ECO:0000256" key="16">
    <source>
        <dbReference type="ARBA" id="ARBA00023157"/>
    </source>
</evidence>